<dbReference type="Pfam" id="PF20150">
    <property type="entry name" value="2EXR"/>
    <property type="match status" value="1"/>
</dbReference>
<dbReference type="RefSeq" id="XP_018126881.1">
    <property type="nucleotide sequence ID" value="XM_018278600.2"/>
</dbReference>
<sequence>MPKPKKTPAIHKKKIKQLKARLRTAIIKIRKLKRRNCALQRIRPPPRTFRYYPRIIRILDVKTVHRFSRRPLEIRLKSHPRPLTLNPLNPLPLDHFSNIHFQIRLKSRPPPQITKPPELTEFHYFPYLPFEIRVPVWKLAVDTAPDRRVILRVDPPEYSEPNRPNALPWAQISSSARIPALLHTCHLSRHQARERWELSMAVYPEHVRRVYIDVATDSIFFPSLTLLWLWQERGDQREVLRIAAESKVFVLCEGKISRRCYTGSIIDLEEFNPASNDDGNYY</sequence>
<dbReference type="PANTHER" id="PTHR35910">
    <property type="entry name" value="2EXR DOMAIN-CONTAINING PROTEIN"/>
    <property type="match status" value="1"/>
</dbReference>
<proteinExistence type="predicted"/>
<dbReference type="OrthoDB" id="3439599at2759"/>
<dbReference type="EMBL" id="KV460257">
    <property type="protein sequence ID" value="OBT93148.1"/>
    <property type="molecule type" value="Genomic_DNA"/>
</dbReference>
<protein>
    <recommendedName>
        <fullName evidence="1">2EXR domain-containing protein</fullName>
    </recommendedName>
</protein>
<dbReference type="Proteomes" id="UP000091956">
    <property type="component" value="Unassembled WGS sequence"/>
</dbReference>
<accession>A0A1B8GBD6</accession>
<dbReference type="InterPro" id="IPR045518">
    <property type="entry name" value="2EXR"/>
</dbReference>
<dbReference type="AlphaFoldDB" id="A0A1B8GBD6"/>
<organism evidence="2 3">
    <name type="scientific">Pseudogymnoascus verrucosus</name>
    <dbReference type="NCBI Taxonomy" id="342668"/>
    <lineage>
        <taxon>Eukaryota</taxon>
        <taxon>Fungi</taxon>
        <taxon>Dikarya</taxon>
        <taxon>Ascomycota</taxon>
        <taxon>Pezizomycotina</taxon>
        <taxon>Leotiomycetes</taxon>
        <taxon>Thelebolales</taxon>
        <taxon>Thelebolaceae</taxon>
        <taxon>Pseudogymnoascus</taxon>
    </lineage>
</organism>
<keyword evidence="3" id="KW-1185">Reference proteome</keyword>
<gene>
    <name evidence="2" type="ORF">VE01_09184</name>
</gene>
<dbReference type="GeneID" id="28842570"/>
<evidence type="ECO:0000313" key="3">
    <source>
        <dbReference type="Proteomes" id="UP000091956"/>
    </source>
</evidence>
<dbReference type="PANTHER" id="PTHR35910:SF1">
    <property type="entry name" value="2EXR DOMAIN-CONTAINING PROTEIN"/>
    <property type="match status" value="1"/>
</dbReference>
<name>A0A1B8GBD6_9PEZI</name>
<reference evidence="2 3" key="1">
    <citation type="submission" date="2016-03" db="EMBL/GenBank/DDBJ databases">
        <title>Comparative genomics of Pseudogymnoascus destructans, the fungus causing white-nose syndrome of bats.</title>
        <authorList>
            <person name="Palmer J.M."/>
            <person name="Drees K.P."/>
            <person name="Foster J.T."/>
            <person name="Lindner D.L."/>
        </authorList>
    </citation>
    <scope>NUCLEOTIDE SEQUENCE [LARGE SCALE GENOMIC DNA]</scope>
    <source>
        <strain evidence="2 3">UAMH 10579</strain>
    </source>
</reference>
<reference evidence="3" key="2">
    <citation type="journal article" date="2018" name="Nat. Commun.">
        <title>Extreme sensitivity to ultraviolet light in the fungal pathogen causing white-nose syndrome of bats.</title>
        <authorList>
            <person name="Palmer J.M."/>
            <person name="Drees K.P."/>
            <person name="Foster J.T."/>
            <person name="Lindner D.L."/>
        </authorList>
    </citation>
    <scope>NUCLEOTIDE SEQUENCE [LARGE SCALE GENOMIC DNA]</scope>
    <source>
        <strain evidence="3">UAMH 10579</strain>
    </source>
</reference>
<feature type="domain" description="2EXR" evidence="1">
    <location>
        <begin position="122"/>
        <end position="219"/>
    </location>
</feature>
<evidence type="ECO:0000313" key="2">
    <source>
        <dbReference type="EMBL" id="OBT93148.1"/>
    </source>
</evidence>
<evidence type="ECO:0000259" key="1">
    <source>
        <dbReference type="Pfam" id="PF20150"/>
    </source>
</evidence>